<organism evidence="2">
    <name type="scientific">Eutreptiella gymnastica</name>
    <dbReference type="NCBI Taxonomy" id="73025"/>
    <lineage>
        <taxon>Eukaryota</taxon>
        <taxon>Discoba</taxon>
        <taxon>Euglenozoa</taxon>
        <taxon>Euglenida</taxon>
        <taxon>Spirocuta</taxon>
        <taxon>Euglenophyceae</taxon>
        <taxon>Eutreptiales</taxon>
        <taxon>Eutreptiaceae</taxon>
        <taxon>Eutreptiella</taxon>
    </lineage>
</organism>
<dbReference type="Pfam" id="PF10343">
    <property type="entry name" value="Q_salvage"/>
    <property type="match status" value="1"/>
</dbReference>
<dbReference type="PANTHER" id="PTHR21314">
    <property type="entry name" value="QUEUOSINE 5'-PHOSPHATE N-GLYCOSYLASE_HYDROLASE-RELATED"/>
    <property type="match status" value="1"/>
</dbReference>
<protein>
    <recommendedName>
        <fullName evidence="1">Queuosine 5'-phosphate N-glycosylase/hydrolase</fullName>
        <ecNumber evidence="1">3.2.2.-</ecNumber>
    </recommendedName>
    <alternativeName>
        <fullName evidence="1">Queuosine-nucleotide N-glycosylase/hydrolase</fullName>
    </alternativeName>
</protein>
<dbReference type="GO" id="GO:0006400">
    <property type="term" value="P:tRNA modification"/>
    <property type="evidence" value="ECO:0007669"/>
    <property type="project" value="TreeGrafter"/>
</dbReference>
<sequence length="300" mass="33813">MPAAEMKEGYTGDIQAFPLKFDSLDQEINFHCTLQMLNFGSAYQDLLDDRSVFETIQYGMLGLMLSGRKMNAQMLSSMSLSDVGQTFGVEVKREAKIKPDTPIYTEEDTEVAGFAKLILKACEDTGRRLRELDCEDFAQFFRKFLDVDKPTASAFVFVLQKQLPVFCDGYTTGDTEIYVLSKAKLLAAELHRRFSFRAPLFDFQDMDRLGSPMGNAIPALLRSVGVLSYDPELSRRVDERRSVTGDLEMELRCVAVHACHQIAEAVEVNGAELYLHLRNVAEKAEFASAPRHLTPNTLFF</sequence>
<keyword evidence="1" id="KW-0378">Hydrolase</keyword>
<comment type="function">
    <text evidence="1">Catalyzes the hydrolysis of queuosine 5'-phosphate, releasing the nucleobase queuine (q). Is required for salvage of queuine from exogenous queuosine (Q) that is imported and then converted to queuosine 5'-phosphate intracellularly.</text>
</comment>
<comment type="catalytic activity">
    <reaction evidence="1">
        <text>queuosine 5'-phosphate + H2O = queuine + D-ribose 5-phosphate</text>
        <dbReference type="Rhea" id="RHEA:75387"/>
        <dbReference type="ChEBI" id="CHEBI:15377"/>
        <dbReference type="ChEBI" id="CHEBI:17433"/>
        <dbReference type="ChEBI" id="CHEBI:78346"/>
        <dbReference type="ChEBI" id="CHEBI:194371"/>
    </reaction>
    <physiologicalReaction direction="left-to-right" evidence="1">
        <dbReference type="Rhea" id="RHEA:75388"/>
    </physiologicalReaction>
</comment>
<evidence type="ECO:0000313" key="2">
    <source>
        <dbReference type="EMBL" id="CAE0795816.1"/>
    </source>
</evidence>
<evidence type="ECO:0000256" key="1">
    <source>
        <dbReference type="RuleBase" id="RU365002"/>
    </source>
</evidence>
<accession>A0A7S4CFK6</accession>
<name>A0A7S4CFK6_9EUGL</name>
<dbReference type="EC" id="3.2.2.-" evidence="1"/>
<dbReference type="AlphaFoldDB" id="A0A7S4CFK6"/>
<dbReference type="InterPro" id="IPR019438">
    <property type="entry name" value="Q_salvage"/>
</dbReference>
<comment type="similarity">
    <text evidence="1">Belongs to the QNG1 protein family.</text>
</comment>
<gene>
    <name evidence="2" type="ORF">EGYM00163_LOCUS6935</name>
</gene>
<proteinExistence type="inferred from homology"/>
<dbReference type="GO" id="GO:0016787">
    <property type="term" value="F:hydrolase activity"/>
    <property type="evidence" value="ECO:0007669"/>
    <property type="project" value="UniProtKB-KW"/>
</dbReference>
<dbReference type="PANTHER" id="PTHR21314:SF1">
    <property type="entry name" value="QUEUOSINE SALVAGE PROTEIN"/>
    <property type="match status" value="1"/>
</dbReference>
<reference evidence="2" key="1">
    <citation type="submission" date="2021-01" db="EMBL/GenBank/DDBJ databases">
        <authorList>
            <person name="Corre E."/>
            <person name="Pelletier E."/>
            <person name="Niang G."/>
            <person name="Scheremetjew M."/>
            <person name="Finn R."/>
            <person name="Kale V."/>
            <person name="Holt S."/>
            <person name="Cochrane G."/>
            <person name="Meng A."/>
            <person name="Brown T."/>
            <person name="Cohen L."/>
        </authorList>
    </citation>
    <scope>NUCLEOTIDE SEQUENCE</scope>
    <source>
        <strain evidence="2">CCMP1594</strain>
    </source>
</reference>
<dbReference type="EMBL" id="HBJA01021756">
    <property type="protein sequence ID" value="CAE0795816.1"/>
    <property type="molecule type" value="Transcribed_RNA"/>
</dbReference>